<dbReference type="PANTHER" id="PTHR32089:SF112">
    <property type="entry name" value="LYSOZYME-LIKE PROTEIN-RELATED"/>
    <property type="match status" value="1"/>
</dbReference>
<dbReference type="PANTHER" id="PTHR32089">
    <property type="entry name" value="METHYL-ACCEPTING CHEMOTAXIS PROTEIN MCPB"/>
    <property type="match status" value="1"/>
</dbReference>
<dbReference type="InterPro" id="IPR004089">
    <property type="entry name" value="MCPsignal_dom"/>
</dbReference>
<protein>
    <submittedName>
        <fullName evidence="9">Methyl-accepting chemotaxis protein</fullName>
    </submittedName>
</protein>
<dbReference type="InterPro" id="IPR024478">
    <property type="entry name" value="HlyB_4HB_MCP"/>
</dbReference>
<dbReference type="PRINTS" id="PR00260">
    <property type="entry name" value="CHEMTRNSDUCR"/>
</dbReference>
<gene>
    <name evidence="9" type="ORF">SAMN05421748_10599</name>
</gene>
<evidence type="ECO:0000256" key="4">
    <source>
        <dbReference type="ARBA" id="ARBA00029447"/>
    </source>
</evidence>
<keyword evidence="10" id="KW-1185">Reference proteome</keyword>
<dbReference type="GO" id="GO:0007165">
    <property type="term" value="P:signal transduction"/>
    <property type="evidence" value="ECO:0007669"/>
    <property type="project" value="UniProtKB-KW"/>
</dbReference>
<keyword evidence="1 6" id="KW-0812">Transmembrane</keyword>
<feature type="transmembrane region" description="Helical" evidence="6">
    <location>
        <begin position="197"/>
        <end position="217"/>
    </location>
</feature>
<dbReference type="Pfam" id="PF00672">
    <property type="entry name" value="HAMP"/>
    <property type="match status" value="1"/>
</dbReference>
<dbReference type="InterPro" id="IPR003660">
    <property type="entry name" value="HAMP_dom"/>
</dbReference>
<keyword evidence="6" id="KW-0472">Membrane</keyword>
<evidence type="ECO:0000259" key="8">
    <source>
        <dbReference type="PROSITE" id="PS50885"/>
    </source>
</evidence>
<feature type="domain" description="HAMP" evidence="8">
    <location>
        <begin position="219"/>
        <end position="271"/>
    </location>
</feature>
<reference evidence="10" key="1">
    <citation type="submission" date="2017-09" db="EMBL/GenBank/DDBJ databases">
        <authorList>
            <person name="Varghese N."/>
            <person name="Submissions S."/>
        </authorList>
    </citation>
    <scope>NUCLEOTIDE SEQUENCE [LARGE SCALE GENOMIC DNA]</scope>
    <source>
        <strain evidence="10">CGMCC 4.6857</strain>
    </source>
</reference>
<dbReference type="PROSITE" id="PS50111">
    <property type="entry name" value="CHEMOTAXIS_TRANSDUC_2"/>
    <property type="match status" value="1"/>
</dbReference>
<proteinExistence type="inferred from homology"/>
<comment type="similarity">
    <text evidence="4">Belongs to the methyl-accepting chemotaxis (MCP) protein family.</text>
</comment>
<evidence type="ECO:0000313" key="10">
    <source>
        <dbReference type="Proteomes" id="UP000219612"/>
    </source>
</evidence>
<name>A0A285HNY4_9ACTN</name>
<dbReference type="SUPFAM" id="SSF58104">
    <property type="entry name" value="Methyl-accepting chemotaxis protein (MCP) signaling domain"/>
    <property type="match status" value="1"/>
</dbReference>
<dbReference type="GO" id="GO:0006935">
    <property type="term" value="P:chemotaxis"/>
    <property type="evidence" value="ECO:0007669"/>
    <property type="project" value="InterPro"/>
</dbReference>
<dbReference type="CDD" id="cd06225">
    <property type="entry name" value="HAMP"/>
    <property type="match status" value="1"/>
</dbReference>
<dbReference type="Gene3D" id="1.10.287.950">
    <property type="entry name" value="Methyl-accepting chemotaxis protein"/>
    <property type="match status" value="1"/>
</dbReference>
<evidence type="ECO:0000313" key="9">
    <source>
        <dbReference type="EMBL" id="SNY37439.1"/>
    </source>
</evidence>
<dbReference type="SMART" id="SM00283">
    <property type="entry name" value="MA"/>
    <property type="match status" value="1"/>
</dbReference>
<feature type="domain" description="Methyl-accepting transducer" evidence="7">
    <location>
        <begin position="276"/>
        <end position="505"/>
    </location>
</feature>
<dbReference type="Pfam" id="PF00015">
    <property type="entry name" value="MCPsignal"/>
    <property type="match status" value="1"/>
</dbReference>
<evidence type="ECO:0000259" key="7">
    <source>
        <dbReference type="PROSITE" id="PS50111"/>
    </source>
</evidence>
<dbReference type="PROSITE" id="PS50885">
    <property type="entry name" value="HAMP"/>
    <property type="match status" value="1"/>
</dbReference>
<dbReference type="GO" id="GO:0004888">
    <property type="term" value="F:transmembrane signaling receptor activity"/>
    <property type="evidence" value="ECO:0007669"/>
    <property type="project" value="InterPro"/>
</dbReference>
<dbReference type="SMART" id="SM00304">
    <property type="entry name" value="HAMP"/>
    <property type="match status" value="1"/>
</dbReference>
<feature type="transmembrane region" description="Helical" evidence="6">
    <location>
        <begin position="20"/>
        <end position="41"/>
    </location>
</feature>
<organism evidence="9 10">
    <name type="scientific">Paractinoplanes atraurantiacus</name>
    <dbReference type="NCBI Taxonomy" id="1036182"/>
    <lineage>
        <taxon>Bacteria</taxon>
        <taxon>Bacillati</taxon>
        <taxon>Actinomycetota</taxon>
        <taxon>Actinomycetes</taxon>
        <taxon>Micromonosporales</taxon>
        <taxon>Micromonosporaceae</taxon>
        <taxon>Paractinoplanes</taxon>
    </lineage>
</organism>
<dbReference type="EMBL" id="OBDY01000005">
    <property type="protein sequence ID" value="SNY37439.1"/>
    <property type="molecule type" value="Genomic_DNA"/>
</dbReference>
<dbReference type="InterPro" id="IPR004090">
    <property type="entry name" value="Chemotax_Me-accpt_rcpt"/>
</dbReference>
<sequence length="534" mass="55451">MTGADRKGVFQNLRVAQKLIVAFGVVCALTVIVGVVGILRLRETNEHTEAMYRNNLLAIAYAGETKADLVLIRFSLTNLLISTTAAAKAKVQTQMKQYDDALDKEWAAYQATGVEGRESQVKAFTDNLATYRDVRDTQLLPLALAGESAQFVKVRTANADAAITTMMDALDEIGDIEANAAAASMADSQKSSDRAELLMIGLIIAAVLLSGLIVFVVSRAIAGPARRTVAVLAELAKGVLDQRMEVRGRDEMGQMGESLNTAMERLSTAMREIGVNVETLASSSEELSAVATSVNDSARLSAAQAQGASSASEQISVNISTIAAGSEEIGASIAEIARSTSSAAAVAAGAVTTTAGAREILDKLGASSAEIDDVVKLITSIAEQTNLLALNATIEAARAGEMGKGFAVVASEVKDLAQETARATEDISTRVSAIQADSQSAVVAINAISEVIQQINDTQTAIAAAVEEQTATTAEMSRNVAEVAAGSAEISANVSGVAQAASETTSAAANAEQTSVDLARVAGDLQTNLGRFRY</sequence>
<evidence type="ECO:0000256" key="6">
    <source>
        <dbReference type="SAM" id="Phobius"/>
    </source>
</evidence>
<evidence type="ECO:0000256" key="1">
    <source>
        <dbReference type="ARBA" id="ARBA00022692"/>
    </source>
</evidence>
<dbReference type="GO" id="GO:0016020">
    <property type="term" value="C:membrane"/>
    <property type="evidence" value="ECO:0007669"/>
    <property type="project" value="InterPro"/>
</dbReference>
<evidence type="ECO:0000256" key="3">
    <source>
        <dbReference type="ARBA" id="ARBA00023224"/>
    </source>
</evidence>
<accession>A0A285HNY4</accession>
<keyword evidence="2 6" id="KW-1133">Transmembrane helix</keyword>
<evidence type="ECO:0000256" key="2">
    <source>
        <dbReference type="ARBA" id="ARBA00022989"/>
    </source>
</evidence>
<evidence type="ECO:0000256" key="5">
    <source>
        <dbReference type="PROSITE-ProRule" id="PRU00284"/>
    </source>
</evidence>
<dbReference type="Pfam" id="PF12729">
    <property type="entry name" value="4HB_MCP_1"/>
    <property type="match status" value="1"/>
</dbReference>
<dbReference type="Proteomes" id="UP000219612">
    <property type="component" value="Unassembled WGS sequence"/>
</dbReference>
<dbReference type="AlphaFoldDB" id="A0A285HNY4"/>
<keyword evidence="3 5" id="KW-0807">Transducer</keyword>